<feature type="domain" description="Histidine kinase/HSP90-like ATPase" evidence="1">
    <location>
        <begin position="13"/>
        <end position="117"/>
    </location>
</feature>
<proteinExistence type="predicted"/>
<evidence type="ECO:0000313" key="2">
    <source>
        <dbReference type="EMBL" id="EEU13378.1"/>
    </source>
</evidence>
<keyword evidence="3" id="KW-1185">Reference proteome</keyword>
<dbReference type="HOGENOM" id="CLU_090336_11_3_9"/>
<dbReference type="Proteomes" id="UP000003821">
    <property type="component" value="Unassembled WGS sequence"/>
</dbReference>
<dbReference type="InterPro" id="IPR003594">
    <property type="entry name" value="HATPase_dom"/>
</dbReference>
<dbReference type="Gene3D" id="3.30.565.10">
    <property type="entry name" value="Histidine kinase-like ATPase, C-terminal domain"/>
    <property type="match status" value="1"/>
</dbReference>
<evidence type="ECO:0000313" key="3">
    <source>
        <dbReference type="Proteomes" id="UP000003821"/>
    </source>
</evidence>
<evidence type="ECO:0000259" key="1">
    <source>
        <dbReference type="Pfam" id="PF13581"/>
    </source>
</evidence>
<dbReference type="InterPro" id="IPR036890">
    <property type="entry name" value="HATPase_C_sf"/>
</dbReference>
<accession>C7HS28</accession>
<dbReference type="AlphaFoldDB" id="C7HS28"/>
<name>C7HS28_9FIRM</name>
<dbReference type="eggNOG" id="COG2172">
    <property type="taxonomic scope" value="Bacteria"/>
</dbReference>
<protein>
    <recommendedName>
        <fullName evidence="1">Histidine kinase/HSP90-like ATPase domain-containing protein</fullName>
    </recommendedName>
</protein>
<dbReference type="EMBL" id="ACXU01000004">
    <property type="protein sequence ID" value="EEU13378.1"/>
    <property type="molecule type" value="Genomic_DNA"/>
</dbReference>
<organism evidence="2 3">
    <name type="scientific">Anaerococcus vaginalis ATCC 51170</name>
    <dbReference type="NCBI Taxonomy" id="655811"/>
    <lineage>
        <taxon>Bacteria</taxon>
        <taxon>Bacillati</taxon>
        <taxon>Bacillota</taxon>
        <taxon>Tissierellia</taxon>
        <taxon>Tissierellales</taxon>
        <taxon>Peptoniphilaceae</taxon>
        <taxon>Anaerococcus</taxon>
    </lineage>
</organism>
<sequence>MRGKMELIRNTMPTDLKMIKKFRDGLVLNLKNKNIDENLIFKIRLILDELIINSYEHGNRCEYDKIIDTTFIMDDTCCLIKVKDEGEGIDYLFENDGLHDHGRGIKLVYSLADELIIKDNIIIAFVKRDSKRKLYI</sequence>
<dbReference type="SUPFAM" id="SSF55874">
    <property type="entry name" value="ATPase domain of HSP90 chaperone/DNA topoisomerase II/histidine kinase"/>
    <property type="match status" value="1"/>
</dbReference>
<reference evidence="2 3" key="1">
    <citation type="submission" date="2009-08" db="EMBL/GenBank/DDBJ databases">
        <authorList>
            <person name="Muzny D."/>
            <person name="Qin X."/>
            <person name="Deng J."/>
            <person name="Jiang H."/>
            <person name="Liu Y."/>
            <person name="Qu J."/>
            <person name="Song X.-Z."/>
            <person name="Zhang L."/>
            <person name="Thornton R."/>
            <person name="Coyle M."/>
            <person name="Francisco L."/>
            <person name="Jackson L."/>
            <person name="Javaid M."/>
            <person name="Korchina V."/>
            <person name="Kovar C."/>
            <person name="Mata R."/>
            <person name="Mathew T."/>
            <person name="Ngo R."/>
            <person name="Nguyen L."/>
            <person name="Nguyen N."/>
            <person name="Okwuonu G."/>
            <person name="Ongeri F."/>
            <person name="Pham C."/>
            <person name="Simmons D."/>
            <person name="Wilczek-Boney K."/>
            <person name="Hale W."/>
            <person name="Jakkamsetti A."/>
            <person name="Pham P."/>
            <person name="Ruth R."/>
            <person name="San Lucas F."/>
            <person name="Warren J."/>
            <person name="Zhang J."/>
            <person name="Zhao Z."/>
            <person name="Zhou C."/>
            <person name="Zhu D."/>
            <person name="Lee S."/>
            <person name="Bess C."/>
            <person name="Blankenburg K."/>
            <person name="Forbes L."/>
            <person name="Fu Q."/>
            <person name="Gubbala S."/>
            <person name="Hirani K."/>
            <person name="Jayaseelan J.C."/>
            <person name="Lara F."/>
            <person name="Munidasa M."/>
            <person name="Palculict T."/>
            <person name="Patil S."/>
            <person name="Pu L.-L."/>
            <person name="Saada N."/>
            <person name="Tang L."/>
            <person name="Weissenberger G."/>
            <person name="Zhu Y."/>
            <person name="Hemphill L."/>
            <person name="Shang Y."/>
            <person name="Youmans B."/>
            <person name="Ayvaz T."/>
            <person name="Ross M."/>
            <person name="Santibanez J."/>
            <person name="Aqrawi P."/>
            <person name="Gross S."/>
            <person name="Joshi V."/>
            <person name="Fowler G."/>
            <person name="Nazareth L."/>
            <person name="Reid J."/>
            <person name="Worley K."/>
            <person name="Petrosino J."/>
            <person name="Highlander S."/>
            <person name="Gibbs R."/>
            <person name="Gibbs R."/>
        </authorList>
    </citation>
    <scope>NUCLEOTIDE SEQUENCE [LARGE SCALE GENOMIC DNA]</scope>
    <source>
        <strain evidence="2 3">ATCC 51170</strain>
    </source>
</reference>
<dbReference type="CDD" id="cd16936">
    <property type="entry name" value="HATPase_RsbW-like"/>
    <property type="match status" value="1"/>
</dbReference>
<comment type="caution">
    <text evidence="2">The sequence shown here is derived from an EMBL/GenBank/DDBJ whole genome shotgun (WGS) entry which is preliminary data.</text>
</comment>
<dbReference type="Pfam" id="PF13581">
    <property type="entry name" value="HATPase_c_2"/>
    <property type="match status" value="1"/>
</dbReference>
<gene>
    <name evidence="2" type="ORF">HMPREF0078_0077</name>
</gene>